<organism evidence="3 4">
    <name type="scientific">Handroanthus impetiginosus</name>
    <dbReference type="NCBI Taxonomy" id="429701"/>
    <lineage>
        <taxon>Eukaryota</taxon>
        <taxon>Viridiplantae</taxon>
        <taxon>Streptophyta</taxon>
        <taxon>Embryophyta</taxon>
        <taxon>Tracheophyta</taxon>
        <taxon>Spermatophyta</taxon>
        <taxon>Magnoliopsida</taxon>
        <taxon>eudicotyledons</taxon>
        <taxon>Gunneridae</taxon>
        <taxon>Pentapetalae</taxon>
        <taxon>asterids</taxon>
        <taxon>lamiids</taxon>
        <taxon>Lamiales</taxon>
        <taxon>Bignoniaceae</taxon>
        <taxon>Crescentiina</taxon>
        <taxon>Tabebuia alliance</taxon>
        <taxon>Handroanthus</taxon>
    </lineage>
</organism>
<feature type="compositionally biased region" description="Polar residues" evidence="1">
    <location>
        <begin position="18"/>
        <end position="28"/>
    </location>
</feature>
<proteinExistence type="predicted"/>
<feature type="region of interest" description="Disordered" evidence="1">
    <location>
        <begin position="175"/>
        <end position="202"/>
    </location>
</feature>
<protein>
    <recommendedName>
        <fullName evidence="5">Protein PAM68, chloroplastic</fullName>
    </recommendedName>
</protein>
<feature type="transmembrane region" description="Helical" evidence="2">
    <location>
        <begin position="126"/>
        <end position="145"/>
    </location>
</feature>
<name>A0A2G9HFI7_9LAMI</name>
<keyword evidence="2" id="KW-0472">Membrane</keyword>
<feature type="region of interest" description="Disordered" evidence="1">
    <location>
        <begin position="9"/>
        <end position="72"/>
    </location>
</feature>
<dbReference type="AlphaFoldDB" id="A0A2G9HFI7"/>
<dbReference type="PANTHER" id="PTHR34575:SF6">
    <property type="entry name" value="EXPRESSED PROTEIN"/>
    <property type="match status" value="1"/>
</dbReference>
<evidence type="ECO:0000256" key="2">
    <source>
        <dbReference type="SAM" id="Phobius"/>
    </source>
</evidence>
<comment type="caution">
    <text evidence="3">The sequence shown here is derived from an EMBL/GenBank/DDBJ whole genome shotgun (WGS) entry which is preliminary data.</text>
</comment>
<feature type="transmembrane region" description="Helical" evidence="2">
    <location>
        <begin position="94"/>
        <end position="114"/>
    </location>
</feature>
<dbReference type="EMBL" id="NKXS01001908">
    <property type="protein sequence ID" value="PIN16285.1"/>
    <property type="molecule type" value="Genomic_DNA"/>
</dbReference>
<keyword evidence="4" id="KW-1185">Reference proteome</keyword>
<evidence type="ECO:0000256" key="1">
    <source>
        <dbReference type="SAM" id="MobiDB-lite"/>
    </source>
</evidence>
<sequence>MKSLPILQQITPPHITKATPSLQSNQPLRHNRRETPFLPPKTWRLHSGPKGFTGSTKDREPIAKKSNTTRNGKNYIEDDEKIPEVVWERMISRILFYFGVPLGIGFVLLQVFNVLKGQELWDVPKWLPYLTTFVTFGASALGIAYGSLSTSLDAEEEGSFFGFEQVEKNWGEMWKEENDNGDRKRGQITKGGRDERASWRGG</sequence>
<keyword evidence="2" id="KW-0812">Transmembrane</keyword>
<dbReference type="Pfam" id="PF11947">
    <property type="entry name" value="DUF3464"/>
    <property type="match status" value="1"/>
</dbReference>
<gene>
    <name evidence="3" type="ORF">CDL12_11071</name>
</gene>
<dbReference type="PANTHER" id="PTHR34575">
    <property type="entry name" value="PROTEIN PAM68, CHLOROPLASTIC"/>
    <property type="match status" value="1"/>
</dbReference>
<reference evidence="4" key="1">
    <citation type="journal article" date="2018" name="Gigascience">
        <title>Genome assembly of the Pink Ipe (Handroanthus impetiginosus, Bignoniaceae), a highly valued, ecologically keystone Neotropical timber forest tree.</title>
        <authorList>
            <person name="Silva-Junior O.B."/>
            <person name="Grattapaglia D."/>
            <person name="Novaes E."/>
            <person name="Collevatti R.G."/>
        </authorList>
    </citation>
    <scope>NUCLEOTIDE SEQUENCE [LARGE SCALE GENOMIC DNA]</scope>
    <source>
        <strain evidence="4">cv. UFG-1</strain>
    </source>
</reference>
<accession>A0A2G9HFI7</accession>
<dbReference type="OrthoDB" id="678088at2759"/>
<evidence type="ECO:0008006" key="5">
    <source>
        <dbReference type="Google" id="ProtNLM"/>
    </source>
</evidence>
<dbReference type="InterPro" id="IPR021855">
    <property type="entry name" value="PAM68-like"/>
</dbReference>
<keyword evidence="2" id="KW-1133">Transmembrane helix</keyword>
<dbReference type="STRING" id="429701.A0A2G9HFI7"/>
<dbReference type="Proteomes" id="UP000231279">
    <property type="component" value="Unassembled WGS sequence"/>
</dbReference>
<evidence type="ECO:0000313" key="4">
    <source>
        <dbReference type="Proteomes" id="UP000231279"/>
    </source>
</evidence>
<evidence type="ECO:0000313" key="3">
    <source>
        <dbReference type="EMBL" id="PIN16285.1"/>
    </source>
</evidence>